<name>A0ABD6BXK7_9EURY</name>
<dbReference type="EMBL" id="JBHUDB010000001">
    <property type="protein sequence ID" value="MFD1569389.1"/>
    <property type="molecule type" value="Genomic_DNA"/>
</dbReference>
<comment type="caution">
    <text evidence="1">The sequence shown here is derived from an EMBL/GenBank/DDBJ whole genome shotgun (WGS) entry which is preliminary data.</text>
</comment>
<gene>
    <name evidence="1" type="ORF">ACFR9T_02090</name>
</gene>
<sequence length="508" mass="59476">MDSHTFEDNLSYLSILGRYNTERRPLIREYFNQQLLGGHLSEETVSIEDVREFAKEETPSEQDDDLGFNKAFERALLTLPEDINPQDFQQYLLFRYDHLEQPLKEENQFAIYDLLSFEALLLDTALGETDIISSEVHRFTSKEEYIDSASIHEPNDQFSERWESKIRVDTQQILNEFVERTLPDDPTLGPERVDERITTGQEILGFLTYSSDHRAQMDFFSNPLYREKEDRSKVLIPFPEMLLTTAQYRIEEYIAQFDEIQATEDQQKGDVVEELAQALLQQIPNRNFIKNFQYVHDPHPGEADGVLFFDDAYWTVEVKSHPIFRKVPRQIELVKKRYLDKVTQALTQTRRANEYLCSVDDLGLIYNLTGQKTPNSMDSGGIVVLDGFIPTLFSGNERADSRLGVGELHEMLSTDERLVVITLYDLFQLLQEKETEQFNSFLRWRTDYDGDHPIWGYNEREYWAFYFDIFRGSGQWADALETAVEKEIITIYISERFNDKSHLENLGK</sequence>
<dbReference type="Proteomes" id="UP001597185">
    <property type="component" value="Unassembled WGS sequence"/>
</dbReference>
<evidence type="ECO:0008006" key="3">
    <source>
        <dbReference type="Google" id="ProtNLM"/>
    </source>
</evidence>
<accession>A0ABD6BXK7</accession>
<evidence type="ECO:0000313" key="1">
    <source>
        <dbReference type="EMBL" id="MFD1569389.1"/>
    </source>
</evidence>
<keyword evidence="2" id="KW-1185">Reference proteome</keyword>
<organism evidence="1 2">
    <name type="scientific">Halorubrum laminariae</name>
    <dbReference type="NCBI Taxonomy" id="1433523"/>
    <lineage>
        <taxon>Archaea</taxon>
        <taxon>Methanobacteriati</taxon>
        <taxon>Methanobacteriota</taxon>
        <taxon>Stenosarchaea group</taxon>
        <taxon>Halobacteria</taxon>
        <taxon>Halobacteriales</taxon>
        <taxon>Haloferacaceae</taxon>
        <taxon>Halorubrum</taxon>
    </lineage>
</organism>
<protein>
    <recommendedName>
        <fullName evidence="3">NERD domain-containing protein</fullName>
    </recommendedName>
</protein>
<dbReference type="AlphaFoldDB" id="A0ABD6BXK7"/>
<dbReference type="RefSeq" id="WP_256417224.1">
    <property type="nucleotide sequence ID" value="NZ_JANHDL010000002.1"/>
</dbReference>
<reference evidence="1 2" key="1">
    <citation type="journal article" date="2019" name="Int. J. Syst. Evol. Microbiol.">
        <title>The Global Catalogue of Microorganisms (GCM) 10K type strain sequencing project: providing services to taxonomists for standard genome sequencing and annotation.</title>
        <authorList>
            <consortium name="The Broad Institute Genomics Platform"/>
            <consortium name="The Broad Institute Genome Sequencing Center for Infectious Disease"/>
            <person name="Wu L."/>
            <person name="Ma J."/>
        </authorList>
    </citation>
    <scope>NUCLEOTIDE SEQUENCE [LARGE SCALE GENOMIC DNA]</scope>
    <source>
        <strain evidence="1 2">CGMCC 1.12689</strain>
    </source>
</reference>
<evidence type="ECO:0000313" key="2">
    <source>
        <dbReference type="Proteomes" id="UP001597185"/>
    </source>
</evidence>
<proteinExistence type="predicted"/>